<comment type="caution">
    <text evidence="7">The sequence shown here is derived from an EMBL/GenBank/DDBJ whole genome shotgun (WGS) entry which is preliminary data.</text>
</comment>
<name>K1Z580_9BACT</name>
<dbReference type="PANTHER" id="PTHR33841">
    <property type="entry name" value="DNA METHYLTRANSFERASE YEEA-RELATED"/>
    <property type="match status" value="1"/>
</dbReference>
<evidence type="ECO:0000256" key="2">
    <source>
        <dbReference type="ARBA" id="ARBA00022603"/>
    </source>
</evidence>
<evidence type="ECO:0000256" key="1">
    <source>
        <dbReference type="ARBA" id="ARBA00011900"/>
    </source>
</evidence>
<protein>
    <recommendedName>
        <fullName evidence="1">site-specific DNA-methyltransferase (adenine-specific)</fullName>
        <ecNumber evidence="1">2.1.1.72</ecNumber>
    </recommendedName>
</protein>
<dbReference type="PANTHER" id="PTHR33841:SF1">
    <property type="entry name" value="DNA METHYLTRANSFERASE A"/>
    <property type="match status" value="1"/>
</dbReference>
<evidence type="ECO:0000256" key="5">
    <source>
        <dbReference type="ARBA" id="ARBA00047942"/>
    </source>
</evidence>
<dbReference type="PROSITE" id="PS00092">
    <property type="entry name" value="N6_MTASE"/>
    <property type="match status" value="1"/>
</dbReference>
<dbReference type="Pfam" id="PF07669">
    <property type="entry name" value="Eco57I"/>
    <property type="match status" value="1"/>
</dbReference>
<comment type="catalytic activity">
    <reaction evidence="5">
        <text>a 2'-deoxyadenosine in DNA + S-adenosyl-L-methionine = an N(6)-methyl-2'-deoxyadenosine in DNA + S-adenosyl-L-homocysteine + H(+)</text>
        <dbReference type="Rhea" id="RHEA:15197"/>
        <dbReference type="Rhea" id="RHEA-COMP:12418"/>
        <dbReference type="Rhea" id="RHEA-COMP:12419"/>
        <dbReference type="ChEBI" id="CHEBI:15378"/>
        <dbReference type="ChEBI" id="CHEBI:57856"/>
        <dbReference type="ChEBI" id="CHEBI:59789"/>
        <dbReference type="ChEBI" id="CHEBI:90615"/>
        <dbReference type="ChEBI" id="CHEBI:90616"/>
        <dbReference type="EC" id="2.1.1.72"/>
    </reaction>
</comment>
<organism evidence="7">
    <name type="scientific">uncultured bacterium</name>
    <name type="common">gcode 4</name>
    <dbReference type="NCBI Taxonomy" id="1234023"/>
    <lineage>
        <taxon>Bacteria</taxon>
        <taxon>environmental samples</taxon>
    </lineage>
</organism>
<evidence type="ECO:0000256" key="4">
    <source>
        <dbReference type="ARBA" id="ARBA00022691"/>
    </source>
</evidence>
<dbReference type="AlphaFoldDB" id="K1Z580"/>
<dbReference type="InterPro" id="IPR050953">
    <property type="entry name" value="N4_N6_ade-DNA_methylase"/>
</dbReference>
<dbReference type="EC" id="2.1.1.72" evidence="1"/>
<dbReference type="InterPro" id="IPR011639">
    <property type="entry name" value="MethylTrfase_TaqI-like_dom"/>
</dbReference>
<dbReference type="Gene3D" id="3.40.50.150">
    <property type="entry name" value="Vaccinia Virus protein VP39"/>
    <property type="match status" value="2"/>
</dbReference>
<dbReference type="GO" id="GO:0003676">
    <property type="term" value="F:nucleic acid binding"/>
    <property type="evidence" value="ECO:0007669"/>
    <property type="project" value="InterPro"/>
</dbReference>
<dbReference type="InterPro" id="IPR002052">
    <property type="entry name" value="DNA_methylase_N6_adenine_CS"/>
</dbReference>
<evidence type="ECO:0000313" key="7">
    <source>
        <dbReference type="EMBL" id="EKD44446.1"/>
    </source>
</evidence>
<dbReference type="InterPro" id="IPR029063">
    <property type="entry name" value="SAM-dependent_MTases_sf"/>
</dbReference>
<evidence type="ECO:0000259" key="6">
    <source>
        <dbReference type="Pfam" id="PF07669"/>
    </source>
</evidence>
<sequence length="1257" mass="148677">MSKYSQIITKLFDTNSAFVKEDFYEFVWEIIKKYPSDTKKSKSIDQDGNEYVREEIAIFEDINGEKLAIMTYKMPSKTKVERARSEQRNLISTYLRNEWVFQGINSVLVAFYSDDSRDWRLSFIKQEFKLSQTELDSKWRPKIVNELTPAKRYSFLVESNSKNLTVKQRLDDLLSDRVLISDIEKAFSVEKVSKEFFEKYVVLYKRLCVAFENDLVFKKVEEENNNGDEHFRENFVKKLLGQIVFLYFLQKKGWLWVKQWDKWWDGEKNYLQDLLKECLSGGDPKKELQWKNFLNDYLEHLFYDNLNLKRAGDYSEYFGCRIPYLNGWLFEPINGYDWKKASNILLAWDENNAIFKDIFATFDEYNFTVYENDPLEQDVAVDPEMLGKVFENLLPENERKWKWAFYTPREIVHYMCKESLKNHLMNKTGISEEKINGLFERKDSMLNLKKFGEKLSDDERYAQFGEYIDYAGKIVESLRTIKIVDPAVWSGAFPMGLLKEIVSLRKYLQESILLEDNVSEYNIKKETLENCIYGVDLDPGAVEIAKLRFWLSLVIEEESKESIDPLPNLDYKIMQWNSLIEDIVIWETVIKLDIENNSKKLTKKEEKNMGDARQIGIGLFANETEVEDVLKKLKYLHKVFFLEKDGTKKKALKLQIDHIEKELIRISGEVEVGKLKARIESIEWKYLLSGTELETKDSNEIKRLTSQIQSIKEMEEKYRKDNIRTFFPWKLHFAEVFNENGGFDICIGNPPYVWTKGTTEDQKKSLERIFWFADDLYSHFFFHWLALCRESWILSYITSKTYWTIQSKKNVRELLLKNDIIYIYDTENPFDTAMVDTSAILVRKAKDQQNKIDFLKVSKDYNNPIKLVIDKSIFENAVNKVIFSPSEENLTIYQKFTTPVSRLIEEWWIKINTSKNITKYSSDLEWYRKNLKSGDITLLGLITDGGQGLATANNGKFVGVIESTKESQRIRETRKKKLFEFVINRKITKYGTNLDSFSEYFNDLSEIEIRNDFDSLKEQYGRDIFGQGFLYRIINPNEIKNVSEMTQEEKQNGLSGERTFVPYDKGDRDGNRWYLRTPYYIDWSSERVKFLKENSGRKWEGMPVVRSPQFYFRSGFCWSDIHTVLIKTRLKEQSIHDVKSMSMFSFTSKCTDKYLVSLLNSTFISNYDFAFVNSTQTFQINDARQIPIIIPSEKELIEFEELFDRAYAIKISQFDEGMTNNSADQKLQEIQRELDEKVYKLYWLDFNEIKIIEESLK</sequence>
<gene>
    <name evidence="7" type="ORF">ACD_71C00130G0008</name>
</gene>
<feature type="domain" description="Type II methyltransferase M.TaqI-like" evidence="6">
    <location>
        <begin position="530"/>
        <end position="826"/>
    </location>
</feature>
<accession>K1Z580</accession>
<keyword evidence="3" id="KW-0808">Transferase</keyword>
<proteinExistence type="predicted"/>
<keyword evidence="2" id="KW-0489">Methyltransferase</keyword>
<dbReference type="GO" id="GO:0009007">
    <property type="term" value="F:site-specific DNA-methyltransferase (adenine-specific) activity"/>
    <property type="evidence" value="ECO:0007669"/>
    <property type="project" value="UniProtKB-EC"/>
</dbReference>
<dbReference type="SUPFAM" id="SSF53335">
    <property type="entry name" value="S-adenosyl-L-methionine-dependent methyltransferases"/>
    <property type="match status" value="1"/>
</dbReference>
<dbReference type="EMBL" id="AMFJ01028861">
    <property type="protein sequence ID" value="EKD44446.1"/>
    <property type="molecule type" value="Genomic_DNA"/>
</dbReference>
<dbReference type="GO" id="GO:0006304">
    <property type="term" value="P:DNA modification"/>
    <property type="evidence" value="ECO:0007669"/>
    <property type="project" value="InterPro"/>
</dbReference>
<evidence type="ECO:0000256" key="3">
    <source>
        <dbReference type="ARBA" id="ARBA00022679"/>
    </source>
</evidence>
<reference evidence="7" key="1">
    <citation type="journal article" date="2012" name="Science">
        <title>Fermentation, hydrogen, and sulfur metabolism in multiple uncultivated bacterial phyla.</title>
        <authorList>
            <person name="Wrighton K.C."/>
            <person name="Thomas B.C."/>
            <person name="Sharon I."/>
            <person name="Miller C.S."/>
            <person name="Castelle C.J."/>
            <person name="VerBerkmoes N.C."/>
            <person name="Wilkins M.J."/>
            <person name="Hettich R.L."/>
            <person name="Lipton M.S."/>
            <person name="Williams K.H."/>
            <person name="Long P.E."/>
            <person name="Banfield J.F."/>
        </authorList>
    </citation>
    <scope>NUCLEOTIDE SEQUENCE [LARGE SCALE GENOMIC DNA]</scope>
</reference>
<keyword evidence="4" id="KW-0949">S-adenosyl-L-methionine</keyword>
<dbReference type="GO" id="GO:0032259">
    <property type="term" value="P:methylation"/>
    <property type="evidence" value="ECO:0007669"/>
    <property type="project" value="UniProtKB-KW"/>
</dbReference>